<comment type="caution">
    <text evidence="13">The sequence shown here is derived from an EMBL/GenBank/DDBJ whole genome shotgun (WGS) entry which is preliminary data.</text>
</comment>
<feature type="transmembrane region" description="Helical" evidence="12">
    <location>
        <begin position="341"/>
        <end position="367"/>
    </location>
</feature>
<evidence type="ECO:0000313" key="13">
    <source>
        <dbReference type="EMBL" id="KAJ4460218.1"/>
    </source>
</evidence>
<feature type="transmembrane region" description="Helical" evidence="12">
    <location>
        <begin position="147"/>
        <end position="162"/>
    </location>
</feature>
<gene>
    <name evidence="13" type="ORF">PAPYR_3607</name>
</gene>
<organism evidence="13 14">
    <name type="scientific">Paratrimastix pyriformis</name>
    <dbReference type="NCBI Taxonomy" id="342808"/>
    <lineage>
        <taxon>Eukaryota</taxon>
        <taxon>Metamonada</taxon>
        <taxon>Preaxostyla</taxon>
        <taxon>Paratrimastigidae</taxon>
        <taxon>Paratrimastix</taxon>
    </lineage>
</organism>
<feature type="transmembrane region" description="Helical" evidence="12">
    <location>
        <begin position="89"/>
        <end position="110"/>
    </location>
</feature>
<evidence type="ECO:0000256" key="2">
    <source>
        <dbReference type="ARBA" id="ARBA00004922"/>
    </source>
</evidence>
<evidence type="ECO:0000256" key="1">
    <source>
        <dbReference type="ARBA" id="ARBA00004477"/>
    </source>
</evidence>
<comment type="similarity">
    <text evidence="3 12">Belongs to the glycosyltransferase 22 family.</text>
</comment>
<evidence type="ECO:0000256" key="7">
    <source>
        <dbReference type="ARBA" id="ARBA00022824"/>
    </source>
</evidence>
<dbReference type="EC" id="2.4.1.-" evidence="12"/>
<evidence type="ECO:0000256" key="10">
    <source>
        <dbReference type="ARBA" id="ARBA00044721"/>
    </source>
</evidence>
<evidence type="ECO:0000256" key="6">
    <source>
        <dbReference type="ARBA" id="ARBA00022692"/>
    </source>
</evidence>
<dbReference type="Proteomes" id="UP001141327">
    <property type="component" value="Unassembled WGS sequence"/>
</dbReference>
<feature type="transmembrane region" description="Helical" evidence="12">
    <location>
        <begin position="59"/>
        <end position="77"/>
    </location>
</feature>
<comment type="subcellular location">
    <subcellularLocation>
        <location evidence="1 12">Endoplasmic reticulum membrane</location>
        <topology evidence="1 12">Multi-pass membrane protein</topology>
    </subcellularLocation>
</comment>
<keyword evidence="7 12" id="KW-0256">Endoplasmic reticulum</keyword>
<comment type="function">
    <text evidence="10">Mannosyltransferase that operates in the biosynthetic pathway of dolichol-linked oligosaccharides, the glycan precursors employed in protein asparagine (N)-glycosylation. The assembly of dolichol-linked oligosaccharides begins on the cytosolic side of the endoplasmic reticulum membrane and finishes in its lumen. The sequential addition of sugars to dolichol pyrophosphate produces dolichol-linked oligosaccharides containing fourteen sugars, including two GlcNAcs, nine mannoses and three glucoses. Once assembled, the oligosaccharide is transferred from the lipid to nascent proteins by oligosaccharyltransferases. In the lumen of the endoplasmic reticulum, adds the eighth mannose residue in an alpha-1,6 linkage onto Man(7)GlcNAc(2)-PP-dolichol to produce Man(8)GlcNAc(2)-PP-dolichol.</text>
</comment>
<keyword evidence="9 12" id="KW-0472">Membrane</keyword>
<dbReference type="PANTHER" id="PTHR22760:SF1">
    <property type="entry name" value="DOL-P-MAN:MAN(7)GLCNAC(2)-PP-DOL ALPHA-1,6-MANNOSYLTRANSFERASE"/>
    <property type="match status" value="1"/>
</dbReference>
<feature type="transmembrane region" description="Helical" evidence="12">
    <location>
        <begin position="122"/>
        <end position="140"/>
    </location>
</feature>
<dbReference type="PANTHER" id="PTHR22760">
    <property type="entry name" value="GLYCOSYLTRANSFERASE"/>
    <property type="match status" value="1"/>
</dbReference>
<dbReference type="InterPro" id="IPR005599">
    <property type="entry name" value="GPI_mannosylTrfase"/>
</dbReference>
<comment type="pathway">
    <text evidence="2">Protein modification; protein glycosylation.</text>
</comment>
<accession>A0ABQ8UPK8</accession>
<keyword evidence="4 12" id="KW-0328">Glycosyltransferase</keyword>
<evidence type="ECO:0000256" key="9">
    <source>
        <dbReference type="ARBA" id="ARBA00023136"/>
    </source>
</evidence>
<reference evidence="13" key="1">
    <citation type="journal article" date="2022" name="bioRxiv">
        <title>Genomics of Preaxostyla Flagellates Illuminates Evolutionary Transitions and the Path Towards Mitochondrial Loss.</title>
        <authorList>
            <person name="Novak L.V.F."/>
            <person name="Treitli S.C."/>
            <person name="Pyrih J."/>
            <person name="Halakuc P."/>
            <person name="Pipaliya S.V."/>
            <person name="Vacek V."/>
            <person name="Brzon O."/>
            <person name="Soukal P."/>
            <person name="Eme L."/>
            <person name="Dacks J.B."/>
            <person name="Karnkowska A."/>
            <person name="Elias M."/>
            <person name="Hampl V."/>
        </authorList>
    </citation>
    <scope>NUCLEOTIDE SEQUENCE</scope>
    <source>
        <strain evidence="13">RCP-MX</strain>
    </source>
</reference>
<protein>
    <recommendedName>
        <fullName evidence="12">Mannosyltransferase</fullName>
        <ecNumber evidence="12">2.4.1.-</ecNumber>
    </recommendedName>
</protein>
<evidence type="ECO:0000256" key="12">
    <source>
        <dbReference type="RuleBase" id="RU363075"/>
    </source>
</evidence>
<sequence>MGRFWWDRYDTLLLAIATMYLIACPYNKVEESFNTQAAHDILFHTLDLVSYDHHEFPGVVPRTFIGPLVLALLSLPMRLLQAALALPKWVMLYTVRWYLGLLVLVGLGHLRASIKDKFGDRAARWMALLIALQFHFLFYCTRTLPNTFALVLVLHCYAYWMADRPYKALAILAVATMVFRSELFILCGILGLWMCFVERSAGFFKAIGTGILAALVAIAASVAIDSVFWGRPLWPEGVVLYFNTVLNKSHEWGVFPPLWYFTSAMPRALLASLPLALLGVILSPQRIKALRFASPLLLYVAAYSFLPHKELRFIIYAVPLLTLLAALAMESIMQYLRRQAFLRVVVVVALGAASVACLSLLAVAAFYNYPGGVALGRLQHQLGDACHVGEHPRLHMDIHATMTGVSRFLEEPRVGPVQWSYSKLENLTAPAQYRGFTHLLHDPEDPLADDFNVCAVVEGFAGMRPNPRSLVSECLPALRRARFHSLWEKCVLSVLGVRLEPSVLILARKS</sequence>
<dbReference type="Pfam" id="PF03901">
    <property type="entry name" value="Glyco_transf_22"/>
    <property type="match status" value="1"/>
</dbReference>
<keyword evidence="5" id="KW-0808">Transferase</keyword>
<feature type="transmembrane region" description="Helical" evidence="12">
    <location>
        <begin position="289"/>
        <end position="306"/>
    </location>
</feature>
<keyword evidence="6 12" id="KW-0812">Transmembrane</keyword>
<comment type="catalytic activity">
    <reaction evidence="11">
        <text>an alpha-D-Man-(1-&gt;2)-alpha-D-Man-(1-&gt;2)-alpha-D-Man-(1-&gt;3)-[alpha-D-Man-(1-&gt;2)-alpha-D-Man-(1-&gt;3)-alpha-D-Man-(1-&gt;6)]-beta-D-Man-(1-&gt;4)-beta-D-GlcNAc-(1-&gt;4)-alpha-D-GlcNAc-diphospho-di-trans,poly-cis-dolichol + a di-trans,poly-cis-dolichyl beta-D-mannosyl phosphate = an alpha-D-Man-(1-&gt;2)-alpha-D-Man-(1-&gt;2)-alpha-D-Man-(1-&gt;3)-[alpha-D-Man-(1-&gt;2)-alpha-D-Man-(1-&gt;3)-[alpha-D-Man-(1-&gt;6)]-alpha-D-Man-(1-&gt;6)]-beta-D-Man-(1-&gt;4)-beta-D-GlcNAc-(1-&gt;4)-alpha-D-GlcNAc-diphospho-di-trans,poly-cis-dolichol + a di-trans,poly-cis-dolichyl phosphate + H(+)</text>
        <dbReference type="Rhea" id="RHEA:29535"/>
        <dbReference type="Rhea" id="RHEA-COMP:19498"/>
        <dbReference type="Rhea" id="RHEA-COMP:19501"/>
        <dbReference type="Rhea" id="RHEA-COMP:19518"/>
        <dbReference type="Rhea" id="RHEA-COMP:19519"/>
        <dbReference type="ChEBI" id="CHEBI:15378"/>
        <dbReference type="ChEBI" id="CHEBI:57683"/>
        <dbReference type="ChEBI" id="CHEBI:58211"/>
        <dbReference type="ChEBI" id="CHEBI:132517"/>
        <dbReference type="ChEBI" id="CHEBI:132519"/>
        <dbReference type="EC" id="2.4.1.260"/>
    </reaction>
    <physiologicalReaction direction="left-to-right" evidence="11">
        <dbReference type="Rhea" id="RHEA:29536"/>
    </physiologicalReaction>
</comment>
<feature type="transmembrane region" description="Helical" evidence="12">
    <location>
        <begin position="203"/>
        <end position="224"/>
    </location>
</feature>
<evidence type="ECO:0000256" key="4">
    <source>
        <dbReference type="ARBA" id="ARBA00022676"/>
    </source>
</evidence>
<evidence type="ECO:0000256" key="8">
    <source>
        <dbReference type="ARBA" id="ARBA00022989"/>
    </source>
</evidence>
<name>A0ABQ8UPK8_9EUKA</name>
<evidence type="ECO:0000256" key="5">
    <source>
        <dbReference type="ARBA" id="ARBA00022679"/>
    </source>
</evidence>
<evidence type="ECO:0000313" key="14">
    <source>
        <dbReference type="Proteomes" id="UP001141327"/>
    </source>
</evidence>
<feature type="transmembrane region" description="Helical" evidence="12">
    <location>
        <begin position="168"/>
        <end position="196"/>
    </location>
</feature>
<evidence type="ECO:0000256" key="3">
    <source>
        <dbReference type="ARBA" id="ARBA00007063"/>
    </source>
</evidence>
<keyword evidence="14" id="KW-1185">Reference proteome</keyword>
<evidence type="ECO:0000256" key="11">
    <source>
        <dbReference type="ARBA" id="ARBA00048899"/>
    </source>
</evidence>
<dbReference type="EMBL" id="JAPMOS010000014">
    <property type="protein sequence ID" value="KAJ4460218.1"/>
    <property type="molecule type" value="Genomic_DNA"/>
</dbReference>
<keyword evidence="8 12" id="KW-1133">Transmembrane helix</keyword>
<feature type="transmembrane region" description="Helical" evidence="12">
    <location>
        <begin position="312"/>
        <end position="329"/>
    </location>
</feature>
<proteinExistence type="inferred from homology"/>
<feature type="transmembrane region" description="Helical" evidence="12">
    <location>
        <begin position="258"/>
        <end position="282"/>
    </location>
</feature>